<gene>
    <name evidence="2" type="ORF">VNO77_22162</name>
</gene>
<keyword evidence="1" id="KW-0812">Transmembrane</keyword>
<keyword evidence="1" id="KW-1133">Transmembrane helix</keyword>
<comment type="caution">
    <text evidence="2">The sequence shown here is derived from an EMBL/GenBank/DDBJ whole genome shotgun (WGS) entry which is preliminary data.</text>
</comment>
<sequence length="77" mass="8761">MEMDLKPKLEIRKGIHCTRVSSQCAWWVSLGDFSEPTNWGFLYTLLGVPCFQLIWINSLLGRDFGFEIANNSTSMGC</sequence>
<feature type="transmembrane region" description="Helical" evidence="1">
    <location>
        <begin position="40"/>
        <end position="60"/>
    </location>
</feature>
<accession>A0AAN9L330</accession>
<protein>
    <submittedName>
        <fullName evidence="2">Uncharacterized protein</fullName>
    </submittedName>
</protein>
<keyword evidence="3" id="KW-1185">Reference proteome</keyword>
<evidence type="ECO:0000313" key="2">
    <source>
        <dbReference type="EMBL" id="KAK7328066.1"/>
    </source>
</evidence>
<evidence type="ECO:0000313" key="3">
    <source>
        <dbReference type="Proteomes" id="UP001367508"/>
    </source>
</evidence>
<reference evidence="2 3" key="1">
    <citation type="submission" date="2024-01" db="EMBL/GenBank/DDBJ databases">
        <title>The genomes of 5 underutilized Papilionoideae crops provide insights into root nodulation and disease resistanc.</title>
        <authorList>
            <person name="Jiang F."/>
        </authorList>
    </citation>
    <scope>NUCLEOTIDE SEQUENCE [LARGE SCALE GENOMIC DNA]</scope>
    <source>
        <strain evidence="2">LVBAO_FW01</strain>
        <tissue evidence="2">Leaves</tissue>
    </source>
</reference>
<evidence type="ECO:0000256" key="1">
    <source>
        <dbReference type="SAM" id="Phobius"/>
    </source>
</evidence>
<proteinExistence type="predicted"/>
<dbReference type="Proteomes" id="UP001367508">
    <property type="component" value="Unassembled WGS sequence"/>
</dbReference>
<name>A0AAN9L330_CANGL</name>
<keyword evidence="1" id="KW-0472">Membrane</keyword>
<dbReference type="EMBL" id="JAYMYQ010000005">
    <property type="protein sequence ID" value="KAK7328066.1"/>
    <property type="molecule type" value="Genomic_DNA"/>
</dbReference>
<organism evidence="2 3">
    <name type="scientific">Canavalia gladiata</name>
    <name type="common">Sword bean</name>
    <name type="synonym">Dolichos gladiatus</name>
    <dbReference type="NCBI Taxonomy" id="3824"/>
    <lineage>
        <taxon>Eukaryota</taxon>
        <taxon>Viridiplantae</taxon>
        <taxon>Streptophyta</taxon>
        <taxon>Embryophyta</taxon>
        <taxon>Tracheophyta</taxon>
        <taxon>Spermatophyta</taxon>
        <taxon>Magnoliopsida</taxon>
        <taxon>eudicotyledons</taxon>
        <taxon>Gunneridae</taxon>
        <taxon>Pentapetalae</taxon>
        <taxon>rosids</taxon>
        <taxon>fabids</taxon>
        <taxon>Fabales</taxon>
        <taxon>Fabaceae</taxon>
        <taxon>Papilionoideae</taxon>
        <taxon>50 kb inversion clade</taxon>
        <taxon>NPAAA clade</taxon>
        <taxon>indigoferoid/millettioid clade</taxon>
        <taxon>Phaseoleae</taxon>
        <taxon>Canavalia</taxon>
    </lineage>
</organism>
<dbReference type="AlphaFoldDB" id="A0AAN9L330"/>